<proteinExistence type="predicted"/>
<keyword evidence="2" id="KW-0863">Zinc-finger</keyword>
<dbReference type="Pfam" id="PF06839">
    <property type="entry name" value="Zn_ribbon_GRF"/>
    <property type="match status" value="1"/>
</dbReference>
<evidence type="ECO:0000259" key="4">
    <source>
        <dbReference type="Pfam" id="PF06839"/>
    </source>
</evidence>
<comment type="caution">
    <text evidence="5">The sequence shown here is derived from an EMBL/GenBank/DDBJ whole genome shotgun (WGS) entry which is preliminary data.</text>
</comment>
<reference evidence="5 6" key="1">
    <citation type="submission" date="2019-01" db="EMBL/GenBank/DDBJ databases">
        <title>Sequencing of cultivated peanut Arachis hypogaea provides insights into genome evolution and oil improvement.</title>
        <authorList>
            <person name="Chen X."/>
        </authorList>
    </citation>
    <scope>NUCLEOTIDE SEQUENCE [LARGE SCALE GENOMIC DNA]</scope>
    <source>
        <strain evidence="6">cv. Fuhuasheng</strain>
        <tissue evidence="5">Leaves</tissue>
    </source>
</reference>
<keyword evidence="1" id="KW-0479">Metal-binding</keyword>
<dbReference type="InterPro" id="IPR010666">
    <property type="entry name" value="Znf_GRF"/>
</dbReference>
<keyword evidence="3" id="KW-0862">Zinc</keyword>
<organism evidence="5 6">
    <name type="scientific">Arachis hypogaea</name>
    <name type="common">Peanut</name>
    <dbReference type="NCBI Taxonomy" id="3818"/>
    <lineage>
        <taxon>Eukaryota</taxon>
        <taxon>Viridiplantae</taxon>
        <taxon>Streptophyta</taxon>
        <taxon>Embryophyta</taxon>
        <taxon>Tracheophyta</taxon>
        <taxon>Spermatophyta</taxon>
        <taxon>Magnoliopsida</taxon>
        <taxon>eudicotyledons</taxon>
        <taxon>Gunneridae</taxon>
        <taxon>Pentapetalae</taxon>
        <taxon>rosids</taxon>
        <taxon>fabids</taxon>
        <taxon>Fabales</taxon>
        <taxon>Fabaceae</taxon>
        <taxon>Papilionoideae</taxon>
        <taxon>50 kb inversion clade</taxon>
        <taxon>dalbergioids sensu lato</taxon>
        <taxon>Dalbergieae</taxon>
        <taxon>Pterocarpus clade</taxon>
        <taxon>Arachis</taxon>
    </lineage>
</organism>
<evidence type="ECO:0000256" key="1">
    <source>
        <dbReference type="ARBA" id="ARBA00022723"/>
    </source>
</evidence>
<evidence type="ECO:0000313" key="5">
    <source>
        <dbReference type="EMBL" id="RYQ89647.1"/>
    </source>
</evidence>
<evidence type="ECO:0000256" key="3">
    <source>
        <dbReference type="ARBA" id="ARBA00022833"/>
    </source>
</evidence>
<dbReference type="AlphaFoldDB" id="A0A444XIZ8"/>
<dbReference type="Proteomes" id="UP000289738">
    <property type="component" value="Chromosome B09"/>
</dbReference>
<name>A0A444XIZ8_ARAHY</name>
<accession>A0A444XIZ8</accession>
<sequence>MQTRRKTHEESCFSGLKAVIKKSGTTENPDILFHACPRYRKGNHCNYFKWVDDDDYQEWLKVEQRKIKKLIYRLKMTIMNGG</sequence>
<dbReference type="EMBL" id="SDMP01000019">
    <property type="protein sequence ID" value="RYQ89647.1"/>
    <property type="molecule type" value="Genomic_DNA"/>
</dbReference>
<protein>
    <recommendedName>
        <fullName evidence="4">GRF-type domain-containing protein</fullName>
    </recommendedName>
</protein>
<evidence type="ECO:0000313" key="6">
    <source>
        <dbReference type="Proteomes" id="UP000289738"/>
    </source>
</evidence>
<evidence type="ECO:0000256" key="2">
    <source>
        <dbReference type="ARBA" id="ARBA00022771"/>
    </source>
</evidence>
<feature type="domain" description="GRF-type" evidence="4">
    <location>
        <begin position="12"/>
        <end position="53"/>
    </location>
</feature>
<keyword evidence="6" id="KW-1185">Reference proteome</keyword>
<gene>
    <name evidence="5" type="ORF">Ahy_B09g096183</name>
</gene>
<dbReference type="GO" id="GO:0008270">
    <property type="term" value="F:zinc ion binding"/>
    <property type="evidence" value="ECO:0007669"/>
    <property type="project" value="UniProtKB-KW"/>
</dbReference>